<dbReference type="AlphaFoldDB" id="A0A3P1V9E3"/>
<evidence type="ECO:0000256" key="2">
    <source>
        <dbReference type="ARBA" id="ARBA00022801"/>
    </source>
</evidence>
<keyword evidence="6" id="KW-0732">Signal</keyword>
<keyword evidence="5" id="KW-0812">Transmembrane</keyword>
<feature type="compositionally biased region" description="Low complexity" evidence="4">
    <location>
        <begin position="311"/>
        <end position="329"/>
    </location>
</feature>
<evidence type="ECO:0000256" key="5">
    <source>
        <dbReference type="SAM" id="Phobius"/>
    </source>
</evidence>
<evidence type="ECO:0000313" key="8">
    <source>
        <dbReference type="EMBL" id="RRD30844.1"/>
    </source>
</evidence>
<proteinExistence type="predicted"/>
<feature type="signal peptide" evidence="6">
    <location>
        <begin position="1"/>
        <end position="31"/>
    </location>
</feature>
<comment type="caution">
    <text evidence="8">The sequence shown here is derived from an EMBL/GenBank/DDBJ whole genome shotgun (WGS) entry which is preliminary data.</text>
</comment>
<gene>
    <name evidence="8" type="ORF">EII10_01715</name>
</gene>
<dbReference type="GO" id="GO:0006508">
    <property type="term" value="P:proteolysis"/>
    <property type="evidence" value="ECO:0007669"/>
    <property type="project" value="UniProtKB-KW"/>
</dbReference>
<dbReference type="RefSeq" id="WP_124932756.1">
    <property type="nucleotide sequence ID" value="NZ_RQZC01000001.1"/>
</dbReference>
<keyword evidence="5" id="KW-0472">Membrane</keyword>
<dbReference type="InterPro" id="IPR000064">
    <property type="entry name" value="NLP_P60_dom"/>
</dbReference>
<dbReference type="OrthoDB" id="5177647at2"/>
<keyword evidence="5" id="KW-1133">Transmembrane helix</keyword>
<evidence type="ECO:0000256" key="6">
    <source>
        <dbReference type="SAM" id="SignalP"/>
    </source>
</evidence>
<keyword evidence="3" id="KW-0788">Thiol protease</keyword>
<feature type="region of interest" description="Disordered" evidence="4">
    <location>
        <begin position="307"/>
        <end position="455"/>
    </location>
</feature>
<evidence type="ECO:0000256" key="3">
    <source>
        <dbReference type="ARBA" id="ARBA00022807"/>
    </source>
</evidence>
<name>A0A3P1V9E3_9ACTO</name>
<protein>
    <recommendedName>
        <fullName evidence="7">NlpC/P60 domain-containing protein</fullName>
    </recommendedName>
</protein>
<dbReference type="Gene3D" id="3.90.1720.10">
    <property type="entry name" value="endopeptidase domain like (from Nostoc punctiforme)"/>
    <property type="match status" value="1"/>
</dbReference>
<sequence>MAVSTPRIRRAAAIAGTALLAASLTAPTAAAGTAGAIPASQTSTSSQFNTLAELQQARGLSGTVRTAGDEYPGDGAGMSYTITPTRPTDETANVAMPLADGQWAVPQGLATAPSTQSDSAATEDLIARGQTFVDAGTRLQWDASRPTPLTGQVVHSINSAPYAVTCSSFVGMALMGWNYDSTTYVADQNTKVGYGVDFGPDAVGSPMWQANNLASWFYANGDLWLDTDGQYQRGDVLFFSSHNPTVTPGTAEGARSTFGNVYHVAIYLGDGMLMHSTGRAAGQGVHVSRMGSSLEADISFVARPDLGGGSTRASSSGAASPASVSLGDEGQQGGGDQAVTDSDSVAQDTAPSQDADDGQPQAGQEEAGAGQEEQGAGPAGGEQTAPQEGQSAGQAPAGTGADSSAAPQGALPDAAPTPANSAVAVIAASDVEGDVPHSPQPQAAAPKPEEDRRLPMTGTSIAGAVIATLLVAAGAGFILARRVGARRAAVSVPSMGEGRSRR</sequence>
<dbReference type="Proteomes" id="UP000271272">
    <property type="component" value="Unassembled WGS sequence"/>
</dbReference>
<evidence type="ECO:0000256" key="4">
    <source>
        <dbReference type="SAM" id="MobiDB-lite"/>
    </source>
</evidence>
<evidence type="ECO:0000259" key="7">
    <source>
        <dbReference type="PROSITE" id="PS51935"/>
    </source>
</evidence>
<feature type="domain" description="NlpC/P60" evidence="7">
    <location>
        <begin position="119"/>
        <end position="306"/>
    </location>
</feature>
<evidence type="ECO:0000256" key="1">
    <source>
        <dbReference type="ARBA" id="ARBA00022670"/>
    </source>
</evidence>
<organism evidence="8 9">
    <name type="scientific">Actinomyces bowdenii</name>
    <dbReference type="NCBI Taxonomy" id="131109"/>
    <lineage>
        <taxon>Bacteria</taxon>
        <taxon>Bacillati</taxon>
        <taxon>Actinomycetota</taxon>
        <taxon>Actinomycetes</taxon>
        <taxon>Actinomycetales</taxon>
        <taxon>Actinomycetaceae</taxon>
        <taxon>Actinomyces</taxon>
    </lineage>
</organism>
<reference evidence="8 9" key="1">
    <citation type="submission" date="2018-11" db="EMBL/GenBank/DDBJ databases">
        <title>Genomes From Bacteria Associated with the Canine Oral Cavity: a Test Case for Automated Genome-Based Taxonomic Assignment.</title>
        <authorList>
            <person name="Coil D.A."/>
            <person name="Jospin G."/>
            <person name="Darling A.E."/>
            <person name="Wallis C."/>
            <person name="Davis I.J."/>
            <person name="Harris S."/>
            <person name="Eisen J.A."/>
            <person name="Holcombe L.J."/>
            <person name="O'Flynn C."/>
        </authorList>
    </citation>
    <scope>NUCLEOTIDE SEQUENCE [LARGE SCALE GENOMIC DNA]</scope>
    <source>
        <strain evidence="8 9">OH5050</strain>
    </source>
</reference>
<dbReference type="GO" id="GO:0008234">
    <property type="term" value="F:cysteine-type peptidase activity"/>
    <property type="evidence" value="ECO:0007669"/>
    <property type="project" value="UniProtKB-KW"/>
</dbReference>
<keyword evidence="2" id="KW-0378">Hydrolase</keyword>
<dbReference type="PROSITE" id="PS51935">
    <property type="entry name" value="NLPC_P60"/>
    <property type="match status" value="1"/>
</dbReference>
<feature type="transmembrane region" description="Helical" evidence="5">
    <location>
        <begin position="461"/>
        <end position="480"/>
    </location>
</feature>
<keyword evidence="1" id="KW-0645">Protease</keyword>
<feature type="chain" id="PRO_5017984733" description="NlpC/P60 domain-containing protein" evidence="6">
    <location>
        <begin position="32"/>
        <end position="502"/>
    </location>
</feature>
<accession>A0A3P1V9E3</accession>
<evidence type="ECO:0000313" key="9">
    <source>
        <dbReference type="Proteomes" id="UP000271272"/>
    </source>
</evidence>
<dbReference type="EMBL" id="RQZC01000001">
    <property type="protein sequence ID" value="RRD30844.1"/>
    <property type="molecule type" value="Genomic_DNA"/>
</dbReference>
<keyword evidence="9" id="KW-1185">Reference proteome</keyword>
<feature type="compositionally biased region" description="Polar residues" evidence="4">
    <location>
        <begin position="339"/>
        <end position="349"/>
    </location>
</feature>
<feature type="compositionally biased region" description="Low complexity" evidence="4">
    <location>
        <begin position="350"/>
        <end position="387"/>
    </location>
</feature>
<feature type="region of interest" description="Disordered" evidence="4">
    <location>
        <begin position="59"/>
        <end position="80"/>
    </location>
</feature>